<dbReference type="AlphaFoldDB" id="F2LML5"/>
<dbReference type="InterPro" id="IPR046696">
    <property type="entry name" value="DUF6566"/>
</dbReference>
<dbReference type="Proteomes" id="UP000008316">
    <property type="component" value="Chromosome 2"/>
</dbReference>
<accession>F2LML5</accession>
<dbReference type="STRING" id="999541.bgla_2g20230"/>
<dbReference type="KEGG" id="bgd:bgla_2g20230"/>
<evidence type="ECO:0000259" key="1">
    <source>
        <dbReference type="Pfam" id="PF20204"/>
    </source>
</evidence>
<evidence type="ECO:0000313" key="2">
    <source>
        <dbReference type="EMBL" id="AEA64458.1"/>
    </source>
</evidence>
<dbReference type="EMBL" id="CP002600">
    <property type="protein sequence ID" value="AEA64458.1"/>
    <property type="molecule type" value="Genomic_DNA"/>
</dbReference>
<proteinExistence type="predicted"/>
<dbReference type="Pfam" id="PF20204">
    <property type="entry name" value="DUF6566"/>
    <property type="match status" value="1"/>
</dbReference>
<organism evidence="2 3">
    <name type="scientific">Burkholderia gladioli (strain BSR3)</name>
    <dbReference type="NCBI Taxonomy" id="999541"/>
    <lineage>
        <taxon>Bacteria</taxon>
        <taxon>Pseudomonadati</taxon>
        <taxon>Pseudomonadota</taxon>
        <taxon>Betaproteobacteria</taxon>
        <taxon>Burkholderiales</taxon>
        <taxon>Burkholderiaceae</taxon>
        <taxon>Burkholderia</taxon>
    </lineage>
</organism>
<sequence length="105" mass="12042">MRASAAPASGDGRRCIRTTIHWREYMDDTIPSTGTELYRGHEIRVRATRNARGGWTPEIAMFRNGLLIEPPLPETVEPEWLTEQEAVRDGIERARFFIDHGSDFE</sequence>
<name>F2LML5_BURGS</name>
<feature type="domain" description="DUF6566" evidence="1">
    <location>
        <begin position="36"/>
        <end position="101"/>
    </location>
</feature>
<dbReference type="eggNOG" id="ENOG50317CA">
    <property type="taxonomic scope" value="Bacteria"/>
</dbReference>
<evidence type="ECO:0000313" key="3">
    <source>
        <dbReference type="Proteomes" id="UP000008316"/>
    </source>
</evidence>
<keyword evidence="3" id="KW-1185">Reference proteome</keyword>
<protein>
    <recommendedName>
        <fullName evidence="1">DUF6566 domain-containing protein</fullName>
    </recommendedName>
</protein>
<dbReference type="HOGENOM" id="CLU_2231484_0_0_4"/>
<gene>
    <name evidence="2" type="ordered locus">bgla_2g20230</name>
</gene>
<reference evidence="2 3" key="1">
    <citation type="journal article" date="2011" name="J. Bacteriol.">
        <title>Complete genome sequence of Burkholderia gladioli BSR3.</title>
        <authorList>
            <person name="Seo Y.S."/>
            <person name="Lim J."/>
            <person name="Choi B.S."/>
            <person name="Kim H."/>
            <person name="Goo E."/>
            <person name="Lee B."/>
            <person name="Lim J.S."/>
            <person name="Choi I.Y."/>
            <person name="Moon J.S."/>
            <person name="Kim J."/>
            <person name="Hwang I."/>
        </authorList>
    </citation>
    <scope>NUCLEOTIDE SEQUENCE [LARGE SCALE GENOMIC DNA]</scope>
    <source>
        <strain evidence="2 3">BSR3</strain>
    </source>
</reference>